<proteinExistence type="predicted"/>
<name>A0A091HXJ7_CALAN</name>
<dbReference type="InterPro" id="IPR011029">
    <property type="entry name" value="DEATH-like_dom_sf"/>
</dbReference>
<feature type="region of interest" description="Disordered" evidence="6">
    <location>
        <begin position="102"/>
        <end position="201"/>
    </location>
</feature>
<feature type="compositionally biased region" description="Low complexity" evidence="6">
    <location>
        <begin position="435"/>
        <end position="454"/>
    </location>
</feature>
<keyword evidence="7" id="KW-0472">Membrane</keyword>
<keyword evidence="3" id="KW-0399">Innate immunity</keyword>
<evidence type="ECO:0000313" key="10">
    <source>
        <dbReference type="Proteomes" id="UP000054308"/>
    </source>
</evidence>
<dbReference type="InterPro" id="IPR031964">
    <property type="entry name" value="CARD_dom"/>
</dbReference>
<protein>
    <submittedName>
        <fullName evidence="9">Mitochondrial antiviral-signaling protein</fullName>
    </submittedName>
</protein>
<dbReference type="GO" id="GO:0005737">
    <property type="term" value="C:cytoplasm"/>
    <property type="evidence" value="ECO:0007669"/>
    <property type="project" value="UniProtKB-ARBA"/>
</dbReference>
<evidence type="ECO:0000256" key="3">
    <source>
        <dbReference type="ARBA" id="ARBA00022588"/>
    </source>
</evidence>
<keyword evidence="1" id="KW-1017">Isopeptide bond</keyword>
<feature type="compositionally biased region" description="Polar residues" evidence="6">
    <location>
        <begin position="493"/>
        <end position="509"/>
    </location>
</feature>
<feature type="compositionally biased region" description="Low complexity" evidence="6">
    <location>
        <begin position="481"/>
        <end position="492"/>
    </location>
</feature>
<keyword evidence="5" id="KW-0391">Immunity</keyword>
<dbReference type="Gene3D" id="1.10.533.10">
    <property type="entry name" value="Death Domain, Fas"/>
    <property type="match status" value="1"/>
</dbReference>
<dbReference type="GO" id="GO:0045087">
    <property type="term" value="P:innate immune response"/>
    <property type="evidence" value="ECO:0007669"/>
    <property type="project" value="UniProtKB-KW"/>
</dbReference>
<feature type="transmembrane region" description="Helical" evidence="7">
    <location>
        <begin position="610"/>
        <end position="628"/>
    </location>
</feature>
<evidence type="ECO:0000256" key="6">
    <source>
        <dbReference type="SAM" id="MobiDB-lite"/>
    </source>
</evidence>
<feature type="compositionally biased region" description="Basic and acidic residues" evidence="6">
    <location>
        <begin position="352"/>
        <end position="365"/>
    </location>
</feature>
<organism evidence="9 10">
    <name type="scientific">Calypte anna</name>
    <name type="common">Anna's hummingbird</name>
    <name type="synonym">Archilochus anna</name>
    <dbReference type="NCBI Taxonomy" id="9244"/>
    <lineage>
        <taxon>Eukaryota</taxon>
        <taxon>Metazoa</taxon>
        <taxon>Chordata</taxon>
        <taxon>Craniata</taxon>
        <taxon>Vertebrata</taxon>
        <taxon>Euteleostomi</taxon>
        <taxon>Archelosauria</taxon>
        <taxon>Archosauria</taxon>
        <taxon>Dinosauria</taxon>
        <taxon>Saurischia</taxon>
        <taxon>Theropoda</taxon>
        <taxon>Coelurosauria</taxon>
        <taxon>Aves</taxon>
        <taxon>Neognathae</taxon>
        <taxon>Neoaves</taxon>
        <taxon>Strisores</taxon>
        <taxon>Apodiformes</taxon>
        <taxon>Trochilidae</taxon>
        <taxon>Calypte</taxon>
    </lineage>
</organism>
<dbReference type="Proteomes" id="UP000054308">
    <property type="component" value="Unassembled WGS sequence"/>
</dbReference>
<dbReference type="AlphaFoldDB" id="A0A091HXJ7"/>
<evidence type="ECO:0000256" key="1">
    <source>
        <dbReference type="ARBA" id="ARBA00022499"/>
    </source>
</evidence>
<reference evidence="9 10" key="1">
    <citation type="submission" date="2014-04" db="EMBL/GenBank/DDBJ databases">
        <title>Genome evolution of avian class.</title>
        <authorList>
            <person name="Zhang G."/>
            <person name="Li C."/>
        </authorList>
    </citation>
    <scope>NUCLEOTIDE SEQUENCE [LARGE SCALE GENOMIC DNA]</scope>
    <source>
        <strain evidence="9">BGI_N300</strain>
    </source>
</reference>
<evidence type="ECO:0000256" key="7">
    <source>
        <dbReference type="SAM" id="Phobius"/>
    </source>
</evidence>
<feature type="compositionally biased region" description="Low complexity" evidence="6">
    <location>
        <begin position="583"/>
        <end position="594"/>
    </location>
</feature>
<evidence type="ECO:0000313" key="9">
    <source>
        <dbReference type="EMBL" id="KFP00692.1"/>
    </source>
</evidence>
<feature type="compositionally biased region" description="Polar residues" evidence="6">
    <location>
        <begin position="406"/>
        <end position="418"/>
    </location>
</feature>
<gene>
    <name evidence="9" type="ORF">N300_15246</name>
</gene>
<evidence type="ECO:0000256" key="5">
    <source>
        <dbReference type="ARBA" id="ARBA00022859"/>
    </source>
</evidence>
<feature type="compositionally biased region" description="Low complexity" evidence="6">
    <location>
        <begin position="105"/>
        <end position="130"/>
    </location>
</feature>
<evidence type="ECO:0000256" key="2">
    <source>
        <dbReference type="ARBA" id="ARBA00022553"/>
    </source>
</evidence>
<feature type="compositionally biased region" description="Polar residues" evidence="6">
    <location>
        <begin position="570"/>
        <end position="582"/>
    </location>
</feature>
<keyword evidence="7" id="KW-0812">Transmembrane</keyword>
<keyword evidence="4" id="KW-0832">Ubl conjugation</keyword>
<feature type="region of interest" description="Disordered" evidence="6">
    <location>
        <begin position="262"/>
        <end position="542"/>
    </location>
</feature>
<dbReference type="Pfam" id="PF16739">
    <property type="entry name" value="CARD_2"/>
    <property type="match status" value="1"/>
</dbReference>
<feature type="region of interest" description="Disordered" evidence="6">
    <location>
        <begin position="559"/>
        <end position="605"/>
    </location>
</feature>
<keyword evidence="2" id="KW-0597">Phosphoprotein</keyword>
<keyword evidence="10" id="KW-1185">Reference proteome</keyword>
<evidence type="ECO:0000256" key="4">
    <source>
        <dbReference type="ARBA" id="ARBA00022843"/>
    </source>
</evidence>
<evidence type="ECO:0000259" key="8">
    <source>
        <dbReference type="Pfam" id="PF16739"/>
    </source>
</evidence>
<accession>A0A091HXJ7</accession>
<dbReference type="EMBL" id="KL217975">
    <property type="protein sequence ID" value="KFP00692.1"/>
    <property type="molecule type" value="Genomic_DNA"/>
</dbReference>
<sequence>MGFAEDKVYNHILENLSKFKNIRVASLADSLRCLTDADRDELHAREETRGSHATVYKFYQLLRCRQGWVSDLISALRQNNAGHLADELQHVYDAWKPRRLPPAPTAASFPPATSSARPATSSSSAQKPSPGSNPVPAAPLAEPHQDLPRSGHSHLLPSAATTTTDLDARVPVQELLPKNHLEQESPQPPLPKSDGQGREEHLPHTIKTPQVAVGTPGAGNVAVPPAAPLEQGWDWLSCQQHPVCVDNGCFGNANHLHRGAPGLGLGRSLPPRDVGAAHSPEQPKNEPQEDSYISTESPPRLEEEEEVSHGRRLQPPDSAVKKPSVTSSGHSEPPGSFVDVRSPLLIQQQFEEEQKLRGMQREHGADGGTGMEMVTPVPTPAPGDVSAPSDTSVKPPVQERELPNEAASSTTSTLTQEKVGSVDPVPSAARSSEGTTGRRTSWVSSSRSIWSPWSNTERDVEFSKPGVLSMSRESPEVAGRSLSPPGDLPPSSFTLSSDQLMVSTDSWSSGDGPLQVSSGFPAPVAPEDPRGGEAAGAPLPNWNSTSLHTYEVLVDHYPSTQLGAGGNLQDGDNSLRNPSGPDSSRGCGTASSSSQARIPPGDSNGPSLPYILPAVGIAVISAVAFPVYTRLQK</sequence>
<dbReference type="STRING" id="9244.A0A091HXJ7"/>
<feature type="domain" description="Caspase recruitment" evidence="8">
    <location>
        <begin position="8"/>
        <end position="91"/>
    </location>
</feature>
<keyword evidence="7" id="KW-1133">Transmembrane helix</keyword>